<evidence type="ECO:0000256" key="1">
    <source>
        <dbReference type="SAM" id="MobiDB-lite"/>
    </source>
</evidence>
<dbReference type="OrthoDB" id="1862401at2759"/>
<evidence type="ECO:0000313" key="2">
    <source>
        <dbReference type="EMBL" id="KAF4450847.1"/>
    </source>
</evidence>
<proteinExistence type="predicted"/>
<protein>
    <submittedName>
        <fullName evidence="2">Uncharacterized protein</fullName>
    </submittedName>
</protein>
<evidence type="ECO:0000313" key="3">
    <source>
        <dbReference type="Proteomes" id="UP000605986"/>
    </source>
</evidence>
<comment type="caution">
    <text evidence="2">The sequence shown here is derived from an EMBL/GenBank/DDBJ whole genome shotgun (WGS) entry which is preliminary data.</text>
</comment>
<feature type="region of interest" description="Disordered" evidence="1">
    <location>
        <begin position="1"/>
        <end position="45"/>
    </location>
</feature>
<feature type="compositionally biased region" description="Polar residues" evidence="1">
    <location>
        <begin position="8"/>
        <end position="34"/>
    </location>
</feature>
<dbReference type="Gene3D" id="3.30.559.10">
    <property type="entry name" value="Chloramphenicol acetyltransferase-like domain"/>
    <property type="match status" value="1"/>
</dbReference>
<gene>
    <name evidence="2" type="ORF">F53441_6070</name>
</gene>
<keyword evidence="3" id="KW-1185">Reference proteome</keyword>
<feature type="compositionally biased region" description="Basic and acidic residues" evidence="1">
    <location>
        <begin position="35"/>
        <end position="44"/>
    </location>
</feature>
<dbReference type="Proteomes" id="UP000605986">
    <property type="component" value="Unassembled WGS sequence"/>
</dbReference>
<dbReference type="EMBL" id="JAADJG010000239">
    <property type="protein sequence ID" value="KAF4450847.1"/>
    <property type="molecule type" value="Genomic_DNA"/>
</dbReference>
<dbReference type="AlphaFoldDB" id="A0A8H4KGM0"/>
<dbReference type="InterPro" id="IPR023213">
    <property type="entry name" value="CAT-like_dom_sf"/>
</dbReference>
<accession>A0A8H4KGM0</accession>
<name>A0A8H4KGM0_9HYPO</name>
<sequence length="530" mass="60584">MATEQTDKVTYSSSEESIDGGTNRTSETSGTPETNKLHTKDPETKSVGILELTPIEKNAKRDYIRISMVLPSRQYRQSADQVDTVNEEVRQTLFKTIRVWPFLAGQFEVIPVDSDGDNSESRLALVYPKHFTQEDIAALVTTDKPALRQSPPNFRVYDMFPIAFSKGFSAFPTHDPQQAVTFKPLGLRIALRSGALIFNFAFSDVIFDGQFIQNFFRKFFYSSWGINESTQRSGFKRQIPKTIDSGLETKYEFPCFDWNKSTEPEKPTPRGRLAFKILKLKAEKLFSLNSQLRDEASRLKLDDSPLIEDTIFALFWCFIIRARTEYGLLGPNDSTQANIMVPGHYSISGRKYMPEYYGNSTVTTVASCDTDDLVGPVEEWGNMERPALVDTDMAYAGAIIRKARREVNKDYMNKLYGLKQAISPKEDHMACARALRPHTESVLFEDWTEYGSPFSCRFKFIQDFEPYFFPCPDDLQEGTVIILPRKDDYLGDEDWHICVCLQKYQMETVKTLLGVERFTPEESDVSDESE</sequence>
<organism evidence="2 3">
    <name type="scientific">Fusarium austroafricanum</name>
    <dbReference type="NCBI Taxonomy" id="2364996"/>
    <lineage>
        <taxon>Eukaryota</taxon>
        <taxon>Fungi</taxon>
        <taxon>Dikarya</taxon>
        <taxon>Ascomycota</taxon>
        <taxon>Pezizomycotina</taxon>
        <taxon>Sordariomycetes</taxon>
        <taxon>Hypocreomycetidae</taxon>
        <taxon>Hypocreales</taxon>
        <taxon>Nectriaceae</taxon>
        <taxon>Fusarium</taxon>
        <taxon>Fusarium concolor species complex</taxon>
    </lineage>
</organism>
<reference evidence="2" key="1">
    <citation type="submission" date="2020-01" db="EMBL/GenBank/DDBJ databases">
        <title>Identification and distribution of gene clusters putatively required for synthesis of sphingolipid metabolism inhibitors in phylogenetically diverse species of the filamentous fungus Fusarium.</title>
        <authorList>
            <person name="Kim H.-S."/>
            <person name="Busman M."/>
            <person name="Brown D.W."/>
            <person name="Divon H."/>
            <person name="Uhlig S."/>
            <person name="Proctor R.H."/>
        </authorList>
    </citation>
    <scope>NUCLEOTIDE SEQUENCE</scope>
    <source>
        <strain evidence="2">NRRL 53441</strain>
    </source>
</reference>